<dbReference type="Proteomes" id="UP000179807">
    <property type="component" value="Unassembled WGS sequence"/>
</dbReference>
<keyword evidence="2" id="KW-1185">Reference proteome</keyword>
<comment type="caution">
    <text evidence="1">The sequence shown here is derived from an EMBL/GenBank/DDBJ whole genome shotgun (WGS) entry which is preliminary data.</text>
</comment>
<dbReference type="RefSeq" id="XP_068366561.1">
    <property type="nucleotide sequence ID" value="XM_068498953.1"/>
</dbReference>
<name>A0A1J4KQ43_9EUKA</name>
<dbReference type="EMBL" id="MLAK01000526">
    <property type="protein sequence ID" value="OHT13425.1"/>
    <property type="molecule type" value="Genomic_DNA"/>
</dbReference>
<dbReference type="VEuPathDB" id="TrichDB:TRFO_16408"/>
<protein>
    <submittedName>
        <fullName evidence="1">Uncharacterized protein</fullName>
    </submittedName>
</protein>
<proteinExistence type="predicted"/>
<dbReference type="GeneID" id="94833657"/>
<evidence type="ECO:0000313" key="2">
    <source>
        <dbReference type="Proteomes" id="UP000179807"/>
    </source>
</evidence>
<accession>A0A1J4KQ43</accession>
<gene>
    <name evidence="1" type="ORF">TRFO_16408</name>
</gene>
<organism evidence="1 2">
    <name type="scientific">Tritrichomonas foetus</name>
    <dbReference type="NCBI Taxonomy" id="1144522"/>
    <lineage>
        <taxon>Eukaryota</taxon>
        <taxon>Metamonada</taxon>
        <taxon>Parabasalia</taxon>
        <taxon>Tritrichomonadida</taxon>
        <taxon>Tritrichomonadidae</taxon>
        <taxon>Tritrichomonas</taxon>
    </lineage>
</organism>
<evidence type="ECO:0000313" key="1">
    <source>
        <dbReference type="EMBL" id="OHT13425.1"/>
    </source>
</evidence>
<dbReference type="AlphaFoldDB" id="A0A1J4KQ43"/>
<reference evidence="1" key="1">
    <citation type="submission" date="2016-10" db="EMBL/GenBank/DDBJ databases">
        <authorList>
            <person name="Benchimol M."/>
            <person name="Almeida L.G."/>
            <person name="Vasconcelos A.T."/>
            <person name="Perreira-Neves A."/>
            <person name="Rosa I.A."/>
            <person name="Tasca T."/>
            <person name="Bogo M.R."/>
            <person name="de Souza W."/>
        </authorList>
    </citation>
    <scope>NUCLEOTIDE SEQUENCE [LARGE SCALE GENOMIC DNA]</scope>
    <source>
        <strain evidence="1">K</strain>
    </source>
</reference>
<sequence>MRSFFHFPQAHEIISMMDGIIGPVYKDQVSYTLMKAGQSISTIASMNNDKLLGLAKANFQYHDFDFKLDASTTPSLYFMMHKKLLANQLDTVTTVATRSHKDSEMCAPHIKNCTASFSTNYKADEYTIHGFFGFKNDNSISTLCAISDPRASVALRGFVTDKTNILEATILSTAFGPFAAIRGDVSSFVLQKVKIGTLKKFQFRHSSFASLFAYTEIMRRSFGVGLAAKLPDNVSVAIKGGYSSSKRKPKFDAGFDVVRTGRFVGKINIDGEIEMKTTFTPMDMVTVTLRSKTSVKEKFDRINFGWSLDFYQKC</sequence>
<dbReference type="OrthoDB" id="10678891at2759"/>